<accession>A0A517SFK8</accession>
<keyword evidence="1" id="KW-0805">Transcription regulation</keyword>
<dbReference type="GO" id="GO:0006352">
    <property type="term" value="P:DNA-templated transcription initiation"/>
    <property type="evidence" value="ECO:0007669"/>
    <property type="project" value="InterPro"/>
</dbReference>
<keyword evidence="4" id="KW-0804">Transcription</keyword>
<evidence type="ECO:0000259" key="5">
    <source>
        <dbReference type="Pfam" id="PF04542"/>
    </source>
</evidence>
<name>A0A517SFK8_9PLAN</name>
<keyword evidence="2" id="KW-0731">Sigma factor</keyword>
<sequence length="201" mass="22930">MMTFSPQTRASLLIRVRNPADQAAWHEFVEIYWPVIHRLARRKGLQEADADDLAQQVLMSVAKTIEERPHDPGRAKFRTWLGRVVQNAALNALTRAKPDRPAGGDSHDAHVRNAVSREPDSQLMQLELRREVFRWAARQVEREFQADTWQAFWLTAVEGRACDDAARKLKKGVGAVYAARSRVMKRLQEKIEEYAAESGSV</sequence>
<dbReference type="EMBL" id="CP036271">
    <property type="protein sequence ID" value="QDT54911.1"/>
    <property type="molecule type" value="Genomic_DNA"/>
</dbReference>
<dbReference type="InParanoid" id="A0A517SFK8"/>
<dbReference type="Gene3D" id="1.10.1740.10">
    <property type="match status" value="1"/>
</dbReference>
<dbReference type="SUPFAM" id="SSF88946">
    <property type="entry name" value="Sigma2 domain of RNA polymerase sigma factors"/>
    <property type="match status" value="1"/>
</dbReference>
<dbReference type="AlphaFoldDB" id="A0A517SFK8"/>
<reference evidence="6 7" key="1">
    <citation type="submission" date="2019-02" db="EMBL/GenBank/DDBJ databases">
        <title>Deep-cultivation of Planctomycetes and their phenomic and genomic characterization uncovers novel biology.</title>
        <authorList>
            <person name="Wiegand S."/>
            <person name="Jogler M."/>
            <person name="Boedeker C."/>
            <person name="Pinto D."/>
            <person name="Vollmers J."/>
            <person name="Rivas-Marin E."/>
            <person name="Kohn T."/>
            <person name="Peeters S.H."/>
            <person name="Heuer A."/>
            <person name="Rast P."/>
            <person name="Oberbeckmann S."/>
            <person name="Bunk B."/>
            <person name="Jeske O."/>
            <person name="Meyerdierks A."/>
            <person name="Storesund J.E."/>
            <person name="Kallscheuer N."/>
            <person name="Luecker S."/>
            <person name="Lage O.M."/>
            <person name="Pohl T."/>
            <person name="Merkel B.J."/>
            <person name="Hornburger P."/>
            <person name="Mueller R.-W."/>
            <person name="Bruemmer F."/>
            <person name="Labrenz M."/>
            <person name="Spormann A.M."/>
            <person name="Op den Camp H."/>
            <person name="Overmann J."/>
            <person name="Amann R."/>
            <person name="Jetten M.S.M."/>
            <person name="Mascher T."/>
            <person name="Medema M.H."/>
            <person name="Devos D.P."/>
            <person name="Kaster A.-K."/>
            <person name="Ovreas L."/>
            <person name="Rohde M."/>
            <person name="Galperin M.Y."/>
            <person name="Jogler C."/>
        </authorList>
    </citation>
    <scope>NUCLEOTIDE SEQUENCE [LARGE SCALE GENOMIC DNA]</scope>
    <source>
        <strain evidence="6 7">Pan44</strain>
    </source>
</reference>
<gene>
    <name evidence="6" type="ORF">Pan44_29510</name>
</gene>
<dbReference type="InterPro" id="IPR014284">
    <property type="entry name" value="RNA_pol_sigma-70_dom"/>
</dbReference>
<organism evidence="6 7">
    <name type="scientific">Caulifigura coniformis</name>
    <dbReference type="NCBI Taxonomy" id="2527983"/>
    <lineage>
        <taxon>Bacteria</taxon>
        <taxon>Pseudomonadati</taxon>
        <taxon>Planctomycetota</taxon>
        <taxon>Planctomycetia</taxon>
        <taxon>Planctomycetales</taxon>
        <taxon>Planctomycetaceae</taxon>
        <taxon>Caulifigura</taxon>
    </lineage>
</organism>
<dbReference type="InterPro" id="IPR013325">
    <property type="entry name" value="RNA_pol_sigma_r2"/>
</dbReference>
<keyword evidence="3" id="KW-0238">DNA-binding</keyword>
<dbReference type="KEGG" id="ccos:Pan44_29510"/>
<dbReference type="GO" id="GO:0003677">
    <property type="term" value="F:DNA binding"/>
    <property type="evidence" value="ECO:0007669"/>
    <property type="project" value="UniProtKB-KW"/>
</dbReference>
<dbReference type="PANTHER" id="PTHR43133">
    <property type="entry name" value="RNA POLYMERASE ECF-TYPE SIGMA FACTO"/>
    <property type="match status" value="1"/>
</dbReference>
<proteinExistence type="predicted"/>
<dbReference type="InterPro" id="IPR007627">
    <property type="entry name" value="RNA_pol_sigma70_r2"/>
</dbReference>
<evidence type="ECO:0000256" key="3">
    <source>
        <dbReference type="ARBA" id="ARBA00023125"/>
    </source>
</evidence>
<evidence type="ECO:0000256" key="4">
    <source>
        <dbReference type="ARBA" id="ARBA00023163"/>
    </source>
</evidence>
<dbReference type="PANTHER" id="PTHR43133:SF8">
    <property type="entry name" value="RNA POLYMERASE SIGMA FACTOR HI_1459-RELATED"/>
    <property type="match status" value="1"/>
</dbReference>
<dbReference type="RefSeq" id="WP_231754052.1">
    <property type="nucleotide sequence ID" value="NZ_CP036271.1"/>
</dbReference>
<keyword evidence="7" id="KW-1185">Reference proteome</keyword>
<dbReference type="NCBIfam" id="TIGR02937">
    <property type="entry name" value="sigma70-ECF"/>
    <property type="match status" value="1"/>
</dbReference>
<evidence type="ECO:0000313" key="7">
    <source>
        <dbReference type="Proteomes" id="UP000315700"/>
    </source>
</evidence>
<dbReference type="InterPro" id="IPR039425">
    <property type="entry name" value="RNA_pol_sigma-70-like"/>
</dbReference>
<evidence type="ECO:0000256" key="1">
    <source>
        <dbReference type="ARBA" id="ARBA00023015"/>
    </source>
</evidence>
<protein>
    <submittedName>
        <fullName evidence="6">RNA polymerase sigma factor RpoE</fullName>
    </submittedName>
</protein>
<evidence type="ECO:0000256" key="2">
    <source>
        <dbReference type="ARBA" id="ARBA00023082"/>
    </source>
</evidence>
<feature type="domain" description="RNA polymerase sigma-70 region 2" evidence="5">
    <location>
        <begin position="29"/>
        <end position="97"/>
    </location>
</feature>
<dbReference type="Proteomes" id="UP000315700">
    <property type="component" value="Chromosome"/>
</dbReference>
<evidence type="ECO:0000313" key="6">
    <source>
        <dbReference type="EMBL" id="QDT54911.1"/>
    </source>
</evidence>
<dbReference type="Pfam" id="PF04542">
    <property type="entry name" value="Sigma70_r2"/>
    <property type="match status" value="1"/>
</dbReference>
<dbReference type="GO" id="GO:0016987">
    <property type="term" value="F:sigma factor activity"/>
    <property type="evidence" value="ECO:0007669"/>
    <property type="project" value="UniProtKB-KW"/>
</dbReference>